<evidence type="ECO:0000313" key="4">
    <source>
        <dbReference type="Proteomes" id="UP000254504"/>
    </source>
</evidence>
<dbReference type="GO" id="GO:0004519">
    <property type="term" value="F:endonuclease activity"/>
    <property type="evidence" value="ECO:0007669"/>
    <property type="project" value="UniProtKB-KW"/>
</dbReference>
<evidence type="ECO:0000313" key="5">
    <source>
        <dbReference type="Proteomes" id="UP000289132"/>
    </source>
</evidence>
<protein>
    <submittedName>
        <fullName evidence="2 3">Transposase endonuclease subunit TnsA</fullName>
    </submittedName>
</protein>
<proteinExistence type="predicted"/>
<dbReference type="InterPro" id="IPR014833">
    <property type="entry name" value="TnsA_N"/>
</dbReference>
<sequence>MRISMKNRKIGYTYSSVSGHYAFRKEKSIAFESTLERDLLTILEFNSSVFDVTEQPITIEYINKNSREVTYTPDFLVLFNDPNELTNITSVSRKPLLIEVKPRDILIKKWNILKPKFQIATKYAKSNDMKFKIFDETRIRTPYLKRIQLLNRYKNMETEWWWKEWVFIGLEALGGHSTIDELVVFKFRGGVLDRKLATGVIYHLIANKILNADISQRLDFQTKIWINYEHPSYINFLEEK</sequence>
<dbReference type="Proteomes" id="UP000254504">
    <property type="component" value="Chromosome"/>
</dbReference>
<dbReference type="KEGG" id="atp:ATR_0602"/>
<dbReference type="Gene3D" id="3.40.1350.10">
    <property type="match status" value="1"/>
</dbReference>
<dbReference type="AlphaFoldDB" id="A0AAD0QID9"/>
<evidence type="ECO:0000259" key="1">
    <source>
        <dbReference type="Pfam" id="PF08722"/>
    </source>
</evidence>
<keyword evidence="2" id="KW-0378">Hydrolase</keyword>
<reference evidence="3 5" key="1">
    <citation type="submission" date="2017-10" db="EMBL/GenBank/DDBJ databases">
        <title>Genomics of the genus Arcobacter.</title>
        <authorList>
            <person name="Perez-Cataluna A."/>
            <person name="Figueras M.J."/>
        </authorList>
    </citation>
    <scope>NUCLEOTIDE SEQUENCE [LARGE SCALE GENOMIC DNA]</scope>
    <source>
        <strain evidence="3 5">LMG 25534</strain>
    </source>
</reference>
<dbReference type="InterPro" id="IPR011856">
    <property type="entry name" value="tRNA_endonuc-like_dom_sf"/>
</dbReference>
<dbReference type="GO" id="GO:0003676">
    <property type="term" value="F:nucleic acid binding"/>
    <property type="evidence" value="ECO:0007669"/>
    <property type="project" value="InterPro"/>
</dbReference>
<keyword evidence="5" id="KW-1185">Reference proteome</keyword>
<feature type="domain" description="TnsA endonuclease N-terminal" evidence="1">
    <location>
        <begin position="46"/>
        <end position="136"/>
    </location>
</feature>
<organism evidence="2 4">
    <name type="scientific">Aliarcobacter trophiarum LMG 25534</name>
    <dbReference type="NCBI Taxonomy" id="1032241"/>
    <lineage>
        <taxon>Bacteria</taxon>
        <taxon>Pseudomonadati</taxon>
        <taxon>Campylobacterota</taxon>
        <taxon>Epsilonproteobacteria</taxon>
        <taxon>Campylobacterales</taxon>
        <taxon>Arcobacteraceae</taxon>
        <taxon>Aliarcobacter</taxon>
    </lineage>
</organism>
<keyword evidence="2" id="KW-0540">Nuclease</keyword>
<evidence type="ECO:0000313" key="3">
    <source>
        <dbReference type="EMBL" id="RXJ89997.1"/>
    </source>
</evidence>
<dbReference type="Proteomes" id="UP000289132">
    <property type="component" value="Unassembled WGS sequence"/>
</dbReference>
<accession>A0AAD0QID9</accession>
<dbReference type="Pfam" id="PF08722">
    <property type="entry name" value="Tn7_TnsA-like_N"/>
    <property type="match status" value="1"/>
</dbReference>
<reference evidence="2 4" key="2">
    <citation type="submission" date="2018-07" db="EMBL/GenBank/DDBJ databases">
        <title>Complete genome of the Arcobacter trophiarum type strain LMG 25534.</title>
        <authorList>
            <person name="Miller W.G."/>
            <person name="Yee E."/>
        </authorList>
    </citation>
    <scope>NUCLEOTIDE SEQUENCE [LARGE SCALE GENOMIC DNA]</scope>
    <source>
        <strain evidence="2 4">LMG 25534</strain>
    </source>
</reference>
<dbReference type="RefSeq" id="WP_115428006.1">
    <property type="nucleotide sequence ID" value="NZ_CP031367.1"/>
</dbReference>
<dbReference type="EMBL" id="PDKD01000014">
    <property type="protein sequence ID" value="RXJ89997.1"/>
    <property type="molecule type" value="Genomic_DNA"/>
</dbReference>
<dbReference type="EMBL" id="CP031367">
    <property type="protein sequence ID" value="AXK48472.1"/>
    <property type="molecule type" value="Genomic_DNA"/>
</dbReference>
<keyword evidence="2" id="KW-0255">Endonuclease</keyword>
<evidence type="ECO:0000313" key="2">
    <source>
        <dbReference type="EMBL" id="AXK48472.1"/>
    </source>
</evidence>
<name>A0AAD0QID9_9BACT</name>
<gene>
    <name evidence="2" type="ORF">ATR_0602</name>
    <name evidence="3" type="ORF">CRU87_07915</name>
</gene>